<dbReference type="Pfam" id="PF02585">
    <property type="entry name" value="PIG-L"/>
    <property type="match status" value="1"/>
</dbReference>
<dbReference type="AlphaFoldDB" id="X0SNI8"/>
<dbReference type="SUPFAM" id="SSF102588">
    <property type="entry name" value="LmbE-like"/>
    <property type="match status" value="1"/>
</dbReference>
<dbReference type="GO" id="GO:0016811">
    <property type="term" value="F:hydrolase activity, acting on carbon-nitrogen (but not peptide) bonds, in linear amides"/>
    <property type="evidence" value="ECO:0007669"/>
    <property type="project" value="TreeGrafter"/>
</dbReference>
<feature type="non-terminal residue" evidence="1">
    <location>
        <position position="1"/>
    </location>
</feature>
<dbReference type="InterPro" id="IPR003737">
    <property type="entry name" value="GlcNAc_PI_deacetylase-related"/>
</dbReference>
<dbReference type="Gene3D" id="3.40.50.10320">
    <property type="entry name" value="LmbE-like"/>
    <property type="match status" value="1"/>
</dbReference>
<accession>X0SNI8</accession>
<sequence>IFAHPDDETFRCGGTLALLARRGVRVHVLTATRGEAGSCGDPPLCRADELTAVRERELCCACAALGIEPPGLLDYHDGALADVDEEEAVAQVVATIRELRPQVLLTWPPV</sequence>
<organism evidence="1">
    <name type="scientific">marine sediment metagenome</name>
    <dbReference type="NCBI Taxonomy" id="412755"/>
    <lineage>
        <taxon>unclassified sequences</taxon>
        <taxon>metagenomes</taxon>
        <taxon>ecological metagenomes</taxon>
    </lineage>
</organism>
<proteinExistence type="predicted"/>
<evidence type="ECO:0000313" key="1">
    <source>
        <dbReference type="EMBL" id="GAF76706.1"/>
    </source>
</evidence>
<name>X0SNI8_9ZZZZ</name>
<reference evidence="1" key="1">
    <citation type="journal article" date="2014" name="Front. Microbiol.">
        <title>High frequency of phylogenetically diverse reductive dehalogenase-homologous genes in deep subseafloor sedimentary metagenomes.</title>
        <authorList>
            <person name="Kawai M."/>
            <person name="Futagami T."/>
            <person name="Toyoda A."/>
            <person name="Takaki Y."/>
            <person name="Nishi S."/>
            <person name="Hori S."/>
            <person name="Arai W."/>
            <person name="Tsubouchi T."/>
            <person name="Morono Y."/>
            <person name="Uchiyama I."/>
            <person name="Ito T."/>
            <person name="Fujiyama A."/>
            <person name="Inagaki F."/>
            <person name="Takami H."/>
        </authorList>
    </citation>
    <scope>NUCLEOTIDE SEQUENCE</scope>
    <source>
        <strain evidence="1">Expedition CK06-06</strain>
    </source>
</reference>
<comment type="caution">
    <text evidence="1">The sequence shown here is derived from an EMBL/GenBank/DDBJ whole genome shotgun (WGS) entry which is preliminary data.</text>
</comment>
<dbReference type="PANTHER" id="PTHR12993">
    <property type="entry name" value="N-ACETYLGLUCOSAMINYL-PHOSPHATIDYLINOSITOL DE-N-ACETYLASE-RELATED"/>
    <property type="match status" value="1"/>
</dbReference>
<gene>
    <name evidence="1" type="ORF">S01H1_11098</name>
</gene>
<evidence type="ECO:0008006" key="2">
    <source>
        <dbReference type="Google" id="ProtNLM"/>
    </source>
</evidence>
<protein>
    <recommendedName>
        <fullName evidence="2">PIG-L family deacetylase</fullName>
    </recommendedName>
</protein>
<dbReference type="InterPro" id="IPR024078">
    <property type="entry name" value="LmbE-like_dom_sf"/>
</dbReference>
<dbReference type="EMBL" id="BARS01005657">
    <property type="protein sequence ID" value="GAF76706.1"/>
    <property type="molecule type" value="Genomic_DNA"/>
</dbReference>
<dbReference type="PANTHER" id="PTHR12993:SF11">
    <property type="entry name" value="N-ACETYLGLUCOSAMINYL-PHOSPHATIDYLINOSITOL DE-N-ACETYLASE"/>
    <property type="match status" value="1"/>
</dbReference>